<dbReference type="AlphaFoldDB" id="A0AAC9I649"/>
<keyword evidence="3" id="KW-1185">Reference proteome</keyword>
<protein>
    <recommendedName>
        <fullName evidence="4">Beta-galactosidase trimerisation domain-containing protein</fullName>
    </recommendedName>
</protein>
<evidence type="ECO:0000313" key="2">
    <source>
        <dbReference type="EMBL" id="AOW10775.1"/>
    </source>
</evidence>
<keyword evidence="1" id="KW-0732">Signal</keyword>
<evidence type="ECO:0000313" key="3">
    <source>
        <dbReference type="Proteomes" id="UP000175968"/>
    </source>
</evidence>
<feature type="signal peptide" evidence="1">
    <location>
        <begin position="1"/>
        <end position="21"/>
    </location>
</feature>
<dbReference type="RefSeq" id="WP_035639254.1">
    <property type="nucleotide sequence ID" value="NZ_CP017479.1"/>
</dbReference>
<gene>
    <name evidence="2" type="ORF">EM308_15470</name>
</gene>
<dbReference type="Proteomes" id="UP000175968">
    <property type="component" value="Chromosome"/>
</dbReference>
<accession>A0AAC9I649</accession>
<feature type="chain" id="PRO_5042094144" description="Beta-galactosidase trimerisation domain-containing protein" evidence="1">
    <location>
        <begin position="22"/>
        <end position="729"/>
    </location>
</feature>
<reference evidence="2 3" key="1">
    <citation type="submission" date="2016-10" db="EMBL/GenBank/DDBJ databases">
        <title>Flavobacterium gilvum sp. nov., isolated from stream water.</title>
        <authorList>
            <person name="Shin S.-K."/>
            <person name="Cho Y.-J."/>
            <person name="Yi H."/>
        </authorList>
    </citation>
    <scope>NUCLEOTIDE SEQUENCE [LARGE SCALE GENOMIC DNA]</scope>
    <source>
        <strain evidence="2 3">EM1308</strain>
    </source>
</reference>
<dbReference type="KEGG" id="fgl:EM308_15470"/>
<organism evidence="2 3">
    <name type="scientific">Flavobacterium gilvum</name>
    <dbReference type="NCBI Taxonomy" id="1492737"/>
    <lineage>
        <taxon>Bacteria</taxon>
        <taxon>Pseudomonadati</taxon>
        <taxon>Bacteroidota</taxon>
        <taxon>Flavobacteriia</taxon>
        <taxon>Flavobacteriales</taxon>
        <taxon>Flavobacteriaceae</taxon>
        <taxon>Flavobacterium</taxon>
    </lineage>
</organism>
<sequence>MSLQFLFLLFIQLLISFSAASQSNQTIQNYIPAFENANHPQIAYWFFTKDQFDETRYKNKIDSISAFSKYTYVFLTPRNGVNSYDSKTMHPVYDNVVKYAHAKGIRIGLQLGGPVDAVPLKNTSRLIQEGEIKLDNNGKGSFTSVAKHARFMNLLLKSELYSVYAFKKSADGFYIPGSLTDITSKVQKTEATNSVAVSVDLGEAMKGYTVYILTQHYYNYWSNYSPQAVGNLTSILKTYSDIPFDGVGLDEYCNLPIVPSWLLKAGDVFRERPYSLPMDSVFKANTGLNLKQTFFDMRYAPTGKLGIRAKAINNYMSVMRSGTIEMEKEIYRAGKLYFGKNTFIGFHDTHHNTLDGDEIWHTGLNWWNIKRDYGQTDEDTPTPTQMGIGFSYPMNAIYNMYYNKNLDKIWTKALTDLRYGIRTHYHAINDVQSWGVSIEHPLAQAQINKVENCARLLNNFNPSFPKIKLLVLFGMESLTNWYPDTLSRNAYDLKGKLKIEEKAMQLWNAGYLNALVPTDEITDGRLSIGANGKPVLQGHEFDAIVFLYPQYARKSTTKFIQEYIKKGGKLIVEGDCTSDFNGNDITEEWKKILSKSVATSFSLDAIAKLGIKKNELQNGVLTEDNTYVFTDVKSIQDNALASFTFTDNGTVFSGNYKGLAAIKIDSKNNVEKLAATGFSSLQKNGNTIFAMNKPADVFIEVKNNQVYIKIAGNENETQIITNKILDKQK</sequence>
<evidence type="ECO:0008006" key="4">
    <source>
        <dbReference type="Google" id="ProtNLM"/>
    </source>
</evidence>
<name>A0AAC9I649_9FLAO</name>
<proteinExistence type="predicted"/>
<dbReference type="EMBL" id="CP017479">
    <property type="protein sequence ID" value="AOW10775.1"/>
    <property type="molecule type" value="Genomic_DNA"/>
</dbReference>
<evidence type="ECO:0000256" key="1">
    <source>
        <dbReference type="SAM" id="SignalP"/>
    </source>
</evidence>